<dbReference type="SUPFAM" id="SSF55073">
    <property type="entry name" value="Nucleotide cyclase"/>
    <property type="match status" value="1"/>
</dbReference>
<dbReference type="InterPro" id="IPR046342">
    <property type="entry name" value="CBS_dom_sf"/>
</dbReference>
<gene>
    <name evidence="5" type="ORF">ASN18_1049</name>
</gene>
<dbReference type="PANTHER" id="PTHR33121:SF76">
    <property type="entry name" value="SIGNALING PROTEIN"/>
    <property type="match status" value="1"/>
</dbReference>
<dbReference type="SMART" id="SM00052">
    <property type="entry name" value="EAL"/>
    <property type="match status" value="1"/>
</dbReference>
<dbReference type="CDD" id="cd01949">
    <property type="entry name" value="GGDEF"/>
    <property type="match status" value="1"/>
</dbReference>
<dbReference type="Pfam" id="PF00563">
    <property type="entry name" value="EAL"/>
    <property type="match status" value="1"/>
</dbReference>
<evidence type="ECO:0000313" key="6">
    <source>
        <dbReference type="Proteomes" id="UP000060487"/>
    </source>
</evidence>
<dbReference type="InterPro" id="IPR043128">
    <property type="entry name" value="Rev_trsase/Diguanyl_cyclase"/>
</dbReference>
<dbReference type="PROSITE" id="PS50883">
    <property type="entry name" value="EAL"/>
    <property type="match status" value="1"/>
</dbReference>
<comment type="caution">
    <text evidence="5">The sequence shown here is derived from an EMBL/GenBank/DDBJ whole genome shotgun (WGS) entry which is preliminary data.</text>
</comment>
<dbReference type="InterPro" id="IPR001633">
    <property type="entry name" value="EAL_dom"/>
</dbReference>
<dbReference type="SUPFAM" id="SSF141868">
    <property type="entry name" value="EAL domain-like"/>
    <property type="match status" value="1"/>
</dbReference>
<organism evidence="5 6">
    <name type="scientific">Candidatus Magnetominusculus xianensis</name>
    <dbReference type="NCBI Taxonomy" id="1748249"/>
    <lineage>
        <taxon>Bacteria</taxon>
        <taxon>Pseudomonadati</taxon>
        <taxon>Nitrospirota</taxon>
        <taxon>Nitrospiria</taxon>
        <taxon>Nitrospirales</taxon>
        <taxon>Nitrospiraceae</taxon>
        <taxon>Candidatus Magnetominusculus</taxon>
    </lineage>
</organism>
<feature type="domain" description="EAL" evidence="2">
    <location>
        <begin position="20"/>
        <end position="274"/>
    </location>
</feature>
<evidence type="ECO:0000259" key="4">
    <source>
        <dbReference type="PROSITE" id="PS51371"/>
    </source>
</evidence>
<protein>
    <submittedName>
        <fullName evidence="5">Diguanylate cyclase</fullName>
    </submittedName>
</protein>
<dbReference type="RefSeq" id="WP_085051695.1">
    <property type="nucleotide sequence ID" value="NZ_LNQR01000034.1"/>
</dbReference>
<dbReference type="NCBIfam" id="TIGR00254">
    <property type="entry name" value="GGDEF"/>
    <property type="match status" value="1"/>
</dbReference>
<dbReference type="Pfam" id="PF00990">
    <property type="entry name" value="GGDEF"/>
    <property type="match status" value="1"/>
</dbReference>
<evidence type="ECO:0000259" key="3">
    <source>
        <dbReference type="PROSITE" id="PS50887"/>
    </source>
</evidence>
<proteinExistence type="predicted"/>
<dbReference type="Gene3D" id="3.20.20.450">
    <property type="entry name" value="EAL domain"/>
    <property type="match status" value="1"/>
</dbReference>
<dbReference type="Proteomes" id="UP000060487">
    <property type="component" value="Unassembled WGS sequence"/>
</dbReference>
<keyword evidence="6" id="KW-1185">Reference proteome</keyword>
<dbReference type="CDD" id="cd01948">
    <property type="entry name" value="EAL"/>
    <property type="match status" value="1"/>
</dbReference>
<dbReference type="PROSITE" id="PS50887">
    <property type="entry name" value="GGDEF"/>
    <property type="match status" value="1"/>
</dbReference>
<dbReference type="InterPro" id="IPR035919">
    <property type="entry name" value="EAL_sf"/>
</dbReference>
<evidence type="ECO:0000256" key="1">
    <source>
        <dbReference type="PROSITE-ProRule" id="PRU00703"/>
    </source>
</evidence>
<dbReference type="InterPro" id="IPR029787">
    <property type="entry name" value="Nucleotide_cyclase"/>
</dbReference>
<evidence type="ECO:0000313" key="5">
    <source>
        <dbReference type="EMBL" id="KWT90965.1"/>
    </source>
</evidence>
<feature type="domain" description="GGDEF" evidence="3">
    <location>
        <begin position="454"/>
        <end position="609"/>
    </location>
</feature>
<dbReference type="Gene3D" id="3.10.580.10">
    <property type="entry name" value="CBS-domain"/>
    <property type="match status" value="1"/>
</dbReference>
<name>A0ABR5SH14_9BACT</name>
<reference evidence="5 6" key="1">
    <citation type="submission" date="2015-11" db="EMBL/GenBank/DDBJ databases">
        <authorList>
            <person name="Lin W."/>
        </authorList>
    </citation>
    <scope>NUCLEOTIDE SEQUENCE [LARGE SCALE GENOMIC DNA]</scope>
    <source>
        <strain evidence="5 6">HCH-1</strain>
    </source>
</reference>
<dbReference type="SUPFAM" id="SSF54631">
    <property type="entry name" value="CBS-domain pair"/>
    <property type="match status" value="1"/>
</dbReference>
<dbReference type="EMBL" id="LNQR01000034">
    <property type="protein sequence ID" value="KWT90965.1"/>
    <property type="molecule type" value="Genomic_DNA"/>
</dbReference>
<sequence>MRTKWIFDDMLTKKQKDYDLEEDREHIYRLIDTNALTIHFQPIYSSKDGSVYAYEALTRLIRTSSLLNNIGELFERAKAAKALALLDAACQENALVRASQEGITKTDSHLFINICPETIMENPGWCEITEHYIREWGLLKDRIVLEITEESAIENYDAFQRVVNRFRDTGYKIAIDDFGVGYGGLKMLSIIEPDYVKIDRHFISDVDKALIKHNLVDAVTTVCHRLGIKVIAEGIETKEELKHVMNMGVELLQGFYLNSPAPGLDAQAKTEICSSRGKKPDYCCKLTETVFIGDIAVKKKALLPESSLMEVFNTLINTTDFRCMPVIDDERIVGIINRQRFLENQMLGKCGYGSALNSRKKVKDLMETQFLVVEGSVSIEDVANMIRLRKIEHLYDDVCVTKNGKYLGAVTISELLAAVTEKSISLAKNANPLTGLPGNKSIYDEINKRLTQNMHFDICYIDLDNFKPYNDNYGFEKGDIVIKTLGIVIEESAQTLQHDFNFVGHIGGDDFILLSHPNMSMPICNLLIDSFKSTLRAFHGEKDYEAGYYESLNRKGQHERYDLLSLSIGIVSTEVYKIESVAQLASIASEVKKAAKSKQGFSIVRDKRMHDHKHTADSRVN</sequence>
<evidence type="ECO:0000259" key="2">
    <source>
        <dbReference type="PROSITE" id="PS50883"/>
    </source>
</evidence>
<dbReference type="Gene3D" id="3.30.70.270">
    <property type="match status" value="1"/>
</dbReference>
<dbReference type="PROSITE" id="PS51371">
    <property type="entry name" value="CBS"/>
    <property type="match status" value="1"/>
</dbReference>
<dbReference type="InterPro" id="IPR000160">
    <property type="entry name" value="GGDEF_dom"/>
</dbReference>
<feature type="domain" description="CBS" evidence="4">
    <location>
        <begin position="366"/>
        <end position="426"/>
    </location>
</feature>
<dbReference type="InterPro" id="IPR050706">
    <property type="entry name" value="Cyclic-di-GMP_PDE-like"/>
</dbReference>
<dbReference type="PANTHER" id="PTHR33121">
    <property type="entry name" value="CYCLIC DI-GMP PHOSPHODIESTERASE PDEF"/>
    <property type="match status" value="1"/>
</dbReference>
<keyword evidence="1" id="KW-0129">CBS domain</keyword>
<dbReference type="InterPro" id="IPR000644">
    <property type="entry name" value="CBS_dom"/>
</dbReference>
<dbReference type="SMART" id="SM00267">
    <property type="entry name" value="GGDEF"/>
    <property type="match status" value="1"/>
</dbReference>
<accession>A0ABR5SH14</accession>
<dbReference type="Pfam" id="PF00571">
    <property type="entry name" value="CBS"/>
    <property type="match status" value="2"/>
</dbReference>